<dbReference type="Proteomes" id="UP001418222">
    <property type="component" value="Unassembled WGS sequence"/>
</dbReference>
<dbReference type="EMBL" id="JBBWWQ010000009">
    <property type="protein sequence ID" value="KAK8938976.1"/>
    <property type="molecule type" value="Genomic_DNA"/>
</dbReference>
<sequence>MVLAARSPAPAALEAVQSAVAAIGCGYDLAVDLRLARCKTGPSGSRLIEMDRNAVEEGILWPGVVVVHGVPMFIRWDKGKRTRFQVLSLHEVDSGRRRVTGIRLYLEGRRNDFLAVHLQHLSALPRIFHLSDEHNHATDDLDANQRSYFEPFKWARLSHACIFPVQYSGAHIGASSSIVTSAWLEVREISTRRVLFLRLGFSHVASMRIRRSEWDGPTSIPRKSDSISSFISSRLSSVLPPPPKPRVDVNSAICPGGPPTPVRVTKLAKFVDTTEIARGLVYMF</sequence>
<dbReference type="GO" id="GO:0009626">
    <property type="term" value="P:plant-type hypersensitive response"/>
    <property type="evidence" value="ECO:0007669"/>
    <property type="project" value="TreeGrafter"/>
</dbReference>
<comment type="caution">
    <text evidence="1">The sequence shown here is derived from an EMBL/GenBank/DDBJ whole genome shotgun (WGS) entry which is preliminary data.</text>
</comment>
<keyword evidence="2" id="KW-1185">Reference proteome</keyword>
<evidence type="ECO:0000313" key="2">
    <source>
        <dbReference type="Proteomes" id="UP001418222"/>
    </source>
</evidence>
<dbReference type="PANTHER" id="PTHR33199">
    <property type="entry name" value="MACPF DOMAIN-CONTAINING PROTEIN CAD1"/>
    <property type="match status" value="1"/>
</dbReference>
<dbReference type="PANTHER" id="PTHR33199:SF8">
    <property type="entry name" value="MACPF DOMAIN-CONTAINING PROTEIN NSL1"/>
    <property type="match status" value="1"/>
</dbReference>
<gene>
    <name evidence="1" type="primary">NSL1</name>
    <name evidence="1" type="ORF">KSP39_PZI011236</name>
</gene>
<dbReference type="GO" id="GO:2000031">
    <property type="term" value="P:regulation of salicylic acid mediated signaling pathway"/>
    <property type="evidence" value="ECO:0007669"/>
    <property type="project" value="InterPro"/>
</dbReference>
<reference evidence="1 2" key="1">
    <citation type="journal article" date="2022" name="Nat. Plants">
        <title>Genomes of leafy and leafless Platanthera orchids illuminate the evolution of mycoheterotrophy.</title>
        <authorList>
            <person name="Li M.H."/>
            <person name="Liu K.W."/>
            <person name="Li Z."/>
            <person name="Lu H.C."/>
            <person name="Ye Q.L."/>
            <person name="Zhang D."/>
            <person name="Wang J.Y."/>
            <person name="Li Y.F."/>
            <person name="Zhong Z.M."/>
            <person name="Liu X."/>
            <person name="Yu X."/>
            <person name="Liu D.K."/>
            <person name="Tu X.D."/>
            <person name="Liu B."/>
            <person name="Hao Y."/>
            <person name="Liao X.Y."/>
            <person name="Jiang Y.T."/>
            <person name="Sun W.H."/>
            <person name="Chen J."/>
            <person name="Chen Y.Q."/>
            <person name="Ai Y."/>
            <person name="Zhai J.W."/>
            <person name="Wu S.S."/>
            <person name="Zhou Z."/>
            <person name="Hsiao Y.Y."/>
            <person name="Wu W.L."/>
            <person name="Chen Y.Y."/>
            <person name="Lin Y.F."/>
            <person name="Hsu J.L."/>
            <person name="Li C.Y."/>
            <person name="Wang Z.W."/>
            <person name="Zhao X."/>
            <person name="Zhong W.Y."/>
            <person name="Ma X.K."/>
            <person name="Ma L."/>
            <person name="Huang J."/>
            <person name="Chen G.Z."/>
            <person name="Huang M.Z."/>
            <person name="Huang L."/>
            <person name="Peng D.H."/>
            <person name="Luo Y.B."/>
            <person name="Zou S.Q."/>
            <person name="Chen S.P."/>
            <person name="Lan S."/>
            <person name="Tsai W.C."/>
            <person name="Van de Peer Y."/>
            <person name="Liu Z.J."/>
        </authorList>
    </citation>
    <scope>NUCLEOTIDE SEQUENCE [LARGE SCALE GENOMIC DNA]</scope>
    <source>
        <strain evidence="1">Lor287</strain>
    </source>
</reference>
<dbReference type="PROSITE" id="PS51257">
    <property type="entry name" value="PROKAR_LIPOPROTEIN"/>
    <property type="match status" value="1"/>
</dbReference>
<dbReference type="AlphaFoldDB" id="A0AAP0BI57"/>
<protein>
    <submittedName>
        <fullName evidence="1">MACPF domain-containing protein NSL1</fullName>
    </submittedName>
</protein>
<accession>A0AAP0BI57</accession>
<name>A0AAP0BI57_9ASPA</name>
<dbReference type="GO" id="GO:0005886">
    <property type="term" value="C:plasma membrane"/>
    <property type="evidence" value="ECO:0007669"/>
    <property type="project" value="TreeGrafter"/>
</dbReference>
<proteinExistence type="predicted"/>
<dbReference type="InterPro" id="IPR044663">
    <property type="entry name" value="CAD1/NSL1-like"/>
</dbReference>
<organism evidence="1 2">
    <name type="scientific">Platanthera zijinensis</name>
    <dbReference type="NCBI Taxonomy" id="2320716"/>
    <lineage>
        <taxon>Eukaryota</taxon>
        <taxon>Viridiplantae</taxon>
        <taxon>Streptophyta</taxon>
        <taxon>Embryophyta</taxon>
        <taxon>Tracheophyta</taxon>
        <taxon>Spermatophyta</taxon>
        <taxon>Magnoliopsida</taxon>
        <taxon>Liliopsida</taxon>
        <taxon>Asparagales</taxon>
        <taxon>Orchidaceae</taxon>
        <taxon>Orchidoideae</taxon>
        <taxon>Orchideae</taxon>
        <taxon>Orchidinae</taxon>
        <taxon>Platanthera</taxon>
    </lineage>
</organism>
<evidence type="ECO:0000313" key="1">
    <source>
        <dbReference type="EMBL" id="KAK8938976.1"/>
    </source>
</evidence>